<keyword evidence="3" id="KW-1185">Reference proteome</keyword>
<feature type="domain" description="Exonuclease" evidence="1">
    <location>
        <begin position="42"/>
        <end position="210"/>
    </location>
</feature>
<dbReference type="Proteomes" id="UP000204140">
    <property type="component" value="Segment"/>
</dbReference>
<evidence type="ECO:0000313" key="3">
    <source>
        <dbReference type="Proteomes" id="UP000204140"/>
    </source>
</evidence>
<sequence>MRTEDDTYEIGRAATSGGKPIRVLTQMPRAFVEREPVGSVYEATFTDFETTGLDTETAEITQFGWVRFQFDDEMKITKVLRTGLKHNVPNAEVEETASRLTGFTKQKLIEIGETLTQADFDDAFGGVEFALAHNARFDRRYVDRFSTAEPLVWGCTNADLNIRDRFMIPSNSLGILMAYMKDWFFGHHDALEDSWAGVHLADMFFKELVEKIFTPEYRVYAYKSAFESKDALKYRGYKWNNETKTWWIGGKSEEEAKLEMEWLDQYCHGSQEMLAVDPKTRHL</sequence>
<organism evidence="2 3">
    <name type="scientific">Rhizobium phage vB_RleM_P10VF</name>
    <dbReference type="NCBI Taxonomy" id="1527770"/>
    <lineage>
        <taxon>Viruses</taxon>
        <taxon>Duplodnaviria</taxon>
        <taxon>Heunggongvirae</taxon>
        <taxon>Uroviricota</taxon>
        <taxon>Caudoviricetes</taxon>
        <taxon>Pootjesviridae</taxon>
        <taxon>Innesvirus</taxon>
        <taxon>Innesvirus P10VF</taxon>
    </lineage>
</organism>
<name>A0A076YPV2_9CAUD</name>
<dbReference type="SMART" id="SM00479">
    <property type="entry name" value="EXOIII"/>
    <property type="match status" value="1"/>
</dbReference>
<dbReference type="InterPro" id="IPR013520">
    <property type="entry name" value="Ribonucl_H"/>
</dbReference>
<dbReference type="InterPro" id="IPR036397">
    <property type="entry name" value="RNaseH_sf"/>
</dbReference>
<dbReference type="KEGG" id="vg:22109562"/>
<dbReference type="InterPro" id="IPR012337">
    <property type="entry name" value="RNaseH-like_sf"/>
</dbReference>
<protein>
    <submittedName>
        <fullName evidence="2">Putative DNA polymerase III epsilon subunit</fullName>
    </submittedName>
</protein>
<dbReference type="RefSeq" id="YP_009099752.1">
    <property type="nucleotide sequence ID" value="NC_025429.1"/>
</dbReference>
<evidence type="ECO:0000313" key="2">
    <source>
        <dbReference type="EMBL" id="AIK68226.1"/>
    </source>
</evidence>
<dbReference type="CDD" id="cd06127">
    <property type="entry name" value="DEDDh"/>
    <property type="match status" value="1"/>
</dbReference>
<evidence type="ECO:0000259" key="1">
    <source>
        <dbReference type="SMART" id="SM00479"/>
    </source>
</evidence>
<accession>A0A076YPV2</accession>
<proteinExistence type="predicted"/>
<dbReference type="EMBL" id="KM199770">
    <property type="protein sequence ID" value="AIK68226.1"/>
    <property type="molecule type" value="Genomic_DNA"/>
</dbReference>
<dbReference type="SUPFAM" id="SSF53098">
    <property type="entry name" value="Ribonuclease H-like"/>
    <property type="match status" value="1"/>
</dbReference>
<dbReference type="OrthoDB" id="30099at10239"/>
<dbReference type="Gene3D" id="3.30.420.10">
    <property type="entry name" value="Ribonuclease H-like superfamily/Ribonuclease H"/>
    <property type="match status" value="1"/>
</dbReference>
<dbReference type="GeneID" id="22109562"/>
<dbReference type="Pfam" id="PF00929">
    <property type="entry name" value="RNase_T"/>
    <property type="match status" value="1"/>
</dbReference>
<reference evidence="2 3" key="1">
    <citation type="submission" date="2014-07" db="EMBL/GenBank/DDBJ databases">
        <title>Isolation and characterization of Rhizobium leguminosarum phages from western Canadian soils and complete genome sequences of rhizobiophages vB_RleS_L338C and vB_RleM_P10VF.</title>
        <authorList>
            <person name="Restrepo-Cordoba M."/>
            <person name="Halmillawewa A.P."/>
            <person name="Perry B."/>
            <person name="Hynes M.F."/>
            <person name="Yost C.K."/>
        </authorList>
    </citation>
    <scope>NUCLEOTIDE SEQUENCE [LARGE SCALE GENOMIC DNA]</scope>
</reference>
<gene>
    <name evidence="2" type="ORF">P10VF_013</name>
</gene>
<dbReference type="GO" id="GO:0003676">
    <property type="term" value="F:nucleic acid binding"/>
    <property type="evidence" value="ECO:0007669"/>
    <property type="project" value="InterPro"/>
</dbReference>